<reference evidence="7" key="1">
    <citation type="submission" date="2021-11" db="EMBL/GenBank/DDBJ databases">
        <title>Cultivation dependent microbiological survey of springs from the worlds oldest radium mine currently devoted to the extraction of radon-saturated water.</title>
        <authorList>
            <person name="Kapinusova G."/>
            <person name="Smrhova T."/>
            <person name="Strejcek M."/>
            <person name="Suman J."/>
            <person name="Jani K."/>
            <person name="Pajer P."/>
            <person name="Uhlik O."/>
        </authorList>
    </citation>
    <scope>NUCLEOTIDE SEQUENCE [LARGE SCALE GENOMIC DNA]</scope>
    <source>
        <strain evidence="7">J379</strain>
    </source>
</reference>
<dbReference type="Proteomes" id="UP001058860">
    <property type="component" value="Chromosome"/>
</dbReference>
<feature type="DNA-binding region" description="H-T-H motif" evidence="4">
    <location>
        <begin position="60"/>
        <end position="79"/>
    </location>
</feature>
<organism evidence="6 7">
    <name type="scientific">Svornostia abyssi</name>
    <dbReference type="NCBI Taxonomy" id="2898438"/>
    <lineage>
        <taxon>Bacteria</taxon>
        <taxon>Bacillati</taxon>
        <taxon>Actinomycetota</taxon>
        <taxon>Thermoleophilia</taxon>
        <taxon>Solirubrobacterales</taxon>
        <taxon>Baekduiaceae</taxon>
        <taxon>Svornostia</taxon>
    </lineage>
</organism>
<evidence type="ECO:0000259" key="5">
    <source>
        <dbReference type="PROSITE" id="PS50977"/>
    </source>
</evidence>
<dbReference type="InterPro" id="IPR009057">
    <property type="entry name" value="Homeodomain-like_sf"/>
</dbReference>
<dbReference type="EMBL" id="CP088295">
    <property type="protein sequence ID" value="UUY03715.1"/>
    <property type="molecule type" value="Genomic_DNA"/>
</dbReference>
<dbReference type="PANTHER" id="PTHR30055">
    <property type="entry name" value="HTH-TYPE TRANSCRIPTIONAL REGULATOR RUTR"/>
    <property type="match status" value="1"/>
</dbReference>
<dbReference type="SUPFAM" id="SSF46689">
    <property type="entry name" value="Homeodomain-like"/>
    <property type="match status" value="1"/>
</dbReference>
<accession>A0ABY5PGU2</accession>
<dbReference type="InterPro" id="IPR050109">
    <property type="entry name" value="HTH-type_TetR-like_transc_reg"/>
</dbReference>
<dbReference type="PANTHER" id="PTHR30055:SF234">
    <property type="entry name" value="HTH-TYPE TRANSCRIPTIONAL REGULATOR BETI"/>
    <property type="match status" value="1"/>
</dbReference>
<sequence>MSAPPTDLQAAFITALRGDAGPLPPGPRSLPRDEVAETHRRRIIAGMAQALTTKGLAHTTIADVVREAQVSRRTFYELYDGKISCLLATYDACWEQTMGFVEAAVAPDGRTWQERVNAGLRAYLQLMGAMPGLARVFILEMPSSGPEAQSHIRGVHREFAALLTRLADEHRDALPEGVTLDPLVAIGVVGGVNELVVHALAAGENPDTPLRERTAMRLLLGAMQPYDTLR</sequence>
<feature type="domain" description="HTH tetR-type" evidence="5">
    <location>
        <begin position="37"/>
        <end position="97"/>
    </location>
</feature>
<evidence type="ECO:0000256" key="2">
    <source>
        <dbReference type="ARBA" id="ARBA00023125"/>
    </source>
</evidence>
<name>A0ABY5PGU2_9ACTN</name>
<keyword evidence="1" id="KW-0805">Transcription regulation</keyword>
<keyword evidence="7" id="KW-1185">Reference proteome</keyword>
<evidence type="ECO:0000256" key="4">
    <source>
        <dbReference type="PROSITE-ProRule" id="PRU00335"/>
    </source>
</evidence>
<keyword evidence="2 4" id="KW-0238">DNA-binding</keyword>
<evidence type="ECO:0000256" key="1">
    <source>
        <dbReference type="ARBA" id="ARBA00023015"/>
    </source>
</evidence>
<keyword evidence="3" id="KW-0804">Transcription</keyword>
<dbReference type="Pfam" id="PF00440">
    <property type="entry name" value="TetR_N"/>
    <property type="match status" value="1"/>
</dbReference>
<dbReference type="PROSITE" id="PS50977">
    <property type="entry name" value="HTH_TETR_2"/>
    <property type="match status" value="1"/>
</dbReference>
<evidence type="ECO:0000313" key="6">
    <source>
        <dbReference type="EMBL" id="UUY03715.1"/>
    </source>
</evidence>
<evidence type="ECO:0000313" key="7">
    <source>
        <dbReference type="Proteomes" id="UP001058860"/>
    </source>
</evidence>
<protein>
    <submittedName>
        <fullName evidence="6">TetR/AcrR family transcriptional regulator</fullName>
    </submittedName>
</protein>
<dbReference type="Gene3D" id="1.10.357.10">
    <property type="entry name" value="Tetracycline Repressor, domain 2"/>
    <property type="match status" value="1"/>
</dbReference>
<evidence type="ECO:0000256" key="3">
    <source>
        <dbReference type="ARBA" id="ARBA00023163"/>
    </source>
</evidence>
<gene>
    <name evidence="6" type="ORF">LRS13_24145</name>
</gene>
<dbReference type="RefSeq" id="WP_353864219.1">
    <property type="nucleotide sequence ID" value="NZ_CP088295.1"/>
</dbReference>
<dbReference type="InterPro" id="IPR001647">
    <property type="entry name" value="HTH_TetR"/>
</dbReference>
<proteinExistence type="predicted"/>